<name>A0A077EGS3_9FLAO</name>
<accession>A0A077EGS3</accession>
<evidence type="ECO:0000313" key="3">
    <source>
        <dbReference type="Proteomes" id="UP000028933"/>
    </source>
</evidence>
<dbReference type="RefSeq" id="WP_024564375.1">
    <property type="nucleotide sequence ID" value="NZ_CP007547.1"/>
</dbReference>
<dbReference type="InterPro" id="IPR029039">
    <property type="entry name" value="Flavoprotein-like_sf"/>
</dbReference>
<dbReference type="SUPFAM" id="SSF52218">
    <property type="entry name" value="Flavoproteins"/>
    <property type="match status" value="1"/>
</dbReference>
<organism evidence="2 3">
    <name type="scientific">Elizabethkingia anophelis NUHP1</name>
    <dbReference type="NCBI Taxonomy" id="1338011"/>
    <lineage>
        <taxon>Bacteria</taxon>
        <taxon>Pseudomonadati</taxon>
        <taxon>Bacteroidota</taxon>
        <taxon>Flavobacteriia</taxon>
        <taxon>Flavobacteriales</taxon>
        <taxon>Weeksellaceae</taxon>
        <taxon>Elizabethkingia</taxon>
    </lineage>
</organism>
<dbReference type="GO" id="GO:0005829">
    <property type="term" value="C:cytosol"/>
    <property type="evidence" value="ECO:0007669"/>
    <property type="project" value="TreeGrafter"/>
</dbReference>
<dbReference type="HOGENOM" id="CLU_055322_4_1_10"/>
<dbReference type="PANTHER" id="PTHR30543:SF21">
    <property type="entry name" value="NAD(P)H-DEPENDENT FMN REDUCTASE LOT6"/>
    <property type="match status" value="1"/>
</dbReference>
<dbReference type="PANTHER" id="PTHR30543">
    <property type="entry name" value="CHROMATE REDUCTASE"/>
    <property type="match status" value="1"/>
</dbReference>
<reference evidence="2" key="1">
    <citation type="journal article" date="2013" name="Lancet">
        <title>First case of E anophelis outbreak in an intensive-care unit.</title>
        <authorList>
            <person name="Teo J."/>
            <person name="Tan S.Y."/>
            <person name="Tay M."/>
            <person name="Ding Y."/>
            <person name="Kjelleberg S."/>
            <person name="Givskov M."/>
            <person name="Lin R.T."/>
            <person name="Yang L."/>
        </authorList>
    </citation>
    <scope>NUCLEOTIDE SEQUENCE [LARGE SCALE GENOMIC DNA]</scope>
    <source>
        <strain evidence="2">NUHP1</strain>
    </source>
</reference>
<reference evidence="2" key="2">
    <citation type="journal article" date="2015" name="Genome Biol. Evol.">
        <title>Complete Genome Sequence and Transcriptomic Analysis of the Novel Pathogen Elizabethkingia anophelis in Response to Oxidative Stress.</title>
        <authorList>
            <person name="Li Y."/>
            <person name="Liu Y."/>
            <person name="Chew S.C."/>
            <person name="Tay M."/>
            <person name="Salido M.M."/>
            <person name="Teo J."/>
            <person name="Lauro F.M."/>
            <person name="Givskov M."/>
            <person name="Yang L."/>
        </authorList>
    </citation>
    <scope>NUCLEOTIDE SEQUENCE</scope>
    <source>
        <strain evidence="2">NUHP1</strain>
    </source>
</reference>
<dbReference type="AlphaFoldDB" id="A0A077EGS3"/>
<sequence length="183" mass="20166">MKIVAFAGTNSPASINKVLVEYVTKQFDSNDVELLDLNDYEMPIYGVHREQQSGVPQEAKNFAEKIDSADLVIMSLAEHNSSYSVAFKNVFDWISRIPGRPHWGDKDVFLMATAPGPKGGANVLAAATARFPHSGANIVETFSLPKFKDNFDAEKGILDPEKAKELEHKIAKIKEEFAAKVNA</sequence>
<evidence type="ECO:0000313" key="2">
    <source>
        <dbReference type="EMBL" id="AIL45763.1"/>
    </source>
</evidence>
<evidence type="ECO:0000259" key="1">
    <source>
        <dbReference type="Pfam" id="PF03358"/>
    </source>
</evidence>
<gene>
    <name evidence="2" type="ORF">BD94_1988</name>
</gene>
<dbReference type="GO" id="GO:0010181">
    <property type="term" value="F:FMN binding"/>
    <property type="evidence" value="ECO:0007669"/>
    <property type="project" value="TreeGrafter"/>
</dbReference>
<dbReference type="KEGG" id="eao:BD94_1988"/>
<dbReference type="GO" id="GO:0016491">
    <property type="term" value="F:oxidoreductase activity"/>
    <property type="evidence" value="ECO:0007669"/>
    <property type="project" value="InterPro"/>
</dbReference>
<dbReference type="EMBL" id="CP007547">
    <property type="protein sequence ID" value="AIL45763.1"/>
    <property type="molecule type" value="Genomic_DNA"/>
</dbReference>
<dbReference type="STRING" id="1338011.BD94_1988"/>
<dbReference type="InterPro" id="IPR050712">
    <property type="entry name" value="NAD(P)H-dep_reductase"/>
</dbReference>
<dbReference type="Gene3D" id="3.40.50.360">
    <property type="match status" value="1"/>
</dbReference>
<dbReference type="InterPro" id="IPR005025">
    <property type="entry name" value="FMN_Rdtase-like_dom"/>
</dbReference>
<feature type="domain" description="NADPH-dependent FMN reductase-like" evidence="1">
    <location>
        <begin position="1"/>
        <end position="144"/>
    </location>
</feature>
<protein>
    <recommendedName>
        <fullName evidence="1">NADPH-dependent FMN reductase-like domain-containing protein</fullName>
    </recommendedName>
</protein>
<dbReference type="eggNOG" id="COG0431">
    <property type="taxonomic scope" value="Bacteria"/>
</dbReference>
<proteinExistence type="predicted"/>
<dbReference type="Pfam" id="PF03358">
    <property type="entry name" value="FMN_red"/>
    <property type="match status" value="1"/>
</dbReference>
<dbReference type="Proteomes" id="UP000028933">
    <property type="component" value="Chromosome"/>
</dbReference>